<dbReference type="GO" id="GO:0016491">
    <property type="term" value="F:oxidoreductase activity"/>
    <property type="evidence" value="ECO:0007669"/>
    <property type="project" value="UniProtKB-KW"/>
</dbReference>
<evidence type="ECO:0000313" key="4">
    <source>
        <dbReference type="Proteomes" id="UP000290174"/>
    </source>
</evidence>
<evidence type="ECO:0000313" key="3">
    <source>
        <dbReference type="EMBL" id="RXH01078.1"/>
    </source>
</evidence>
<proteinExistence type="predicted"/>
<dbReference type="InterPro" id="IPR036188">
    <property type="entry name" value="FAD/NAD-bd_sf"/>
</dbReference>
<name>A0A4Q0QTZ3_9BRAD</name>
<dbReference type="PANTHER" id="PTHR43747">
    <property type="entry name" value="FAD-BINDING PROTEIN"/>
    <property type="match status" value="1"/>
</dbReference>
<dbReference type="AlphaFoldDB" id="A0A4Q0QTZ3"/>
<dbReference type="EMBL" id="RKMK01000005">
    <property type="protein sequence ID" value="RXH01078.1"/>
    <property type="molecule type" value="Genomic_DNA"/>
</dbReference>
<dbReference type="Gene3D" id="3.30.9.100">
    <property type="match status" value="1"/>
</dbReference>
<evidence type="ECO:0000256" key="1">
    <source>
        <dbReference type="ARBA" id="ARBA00023002"/>
    </source>
</evidence>
<feature type="domain" description="FAD dependent oxidoreductase" evidence="2">
    <location>
        <begin position="3"/>
        <end position="182"/>
    </location>
</feature>
<dbReference type="PRINTS" id="PR00420">
    <property type="entry name" value="RNGMNOXGNASE"/>
</dbReference>
<gene>
    <name evidence="3" type="ORF">EAS61_08635</name>
</gene>
<dbReference type="InterPro" id="IPR050816">
    <property type="entry name" value="Flavin-dep_Halogenase_NPB"/>
</dbReference>
<sequence length="468" mass="50821">MSKILICGGGVIGLCTAMMLGRDGHRVTVLEADPADQPAAPAEGWNSWERPGVAQFRQPHNLSSRFRMISDQELPGLTDGLIRAGCVWVDYLDSRYLPPTIADRTPRPGDEAIRFVTGRRPIIECAVAAMAQVAPNVTIRRGTKVRELITGASAIRGVPHVAGVRTTSGEEIRADLVIDAMGRRSAACDWIVSAGARSPIEECEDSNFAYFTRYFSGQRRPRRTGRALTPMGLFSILTLDGDNDTWSITLYTSSKNKAMRALRDTATFHRVVSACPRQAHWLDGEPVTPVLLMTGVVDRYRRFVVDGRPVVTGFAAVGDAWACTNPSAGRGLSVGLLHAQVLRNVARRHIDDAGAFSREYDADTESQVGPFYRNQIAADRVRIAEMTALEEGMPMPAPNPVMAKLLVASSQDADVLGGLIEIAMCLALPQDVIARPHVAAKLAELDGCQLPQDPSIVDRQRMAALLDG</sequence>
<dbReference type="SUPFAM" id="SSF51905">
    <property type="entry name" value="FAD/NAD(P)-binding domain"/>
    <property type="match status" value="1"/>
</dbReference>
<dbReference type="Proteomes" id="UP000290174">
    <property type="component" value="Unassembled WGS sequence"/>
</dbReference>
<organism evidence="3 4">
    <name type="scientific">Bradyrhizobium zhanjiangense</name>
    <dbReference type="NCBI Taxonomy" id="1325107"/>
    <lineage>
        <taxon>Bacteria</taxon>
        <taxon>Pseudomonadati</taxon>
        <taxon>Pseudomonadota</taxon>
        <taxon>Alphaproteobacteria</taxon>
        <taxon>Hyphomicrobiales</taxon>
        <taxon>Nitrobacteraceae</taxon>
        <taxon>Bradyrhizobium</taxon>
    </lineage>
</organism>
<protein>
    <submittedName>
        <fullName evidence="3">FAD-dependent oxidoreductase</fullName>
    </submittedName>
</protein>
<dbReference type="InterPro" id="IPR006076">
    <property type="entry name" value="FAD-dep_OxRdtase"/>
</dbReference>
<dbReference type="Pfam" id="PF01266">
    <property type="entry name" value="DAO"/>
    <property type="match status" value="1"/>
</dbReference>
<accession>A0A4Q0QTZ3</accession>
<reference evidence="3 4" key="1">
    <citation type="submission" date="2018-11" db="EMBL/GenBank/DDBJ databases">
        <title>Bradyrhizobium sp. nov., isolated from effective nodules of peanut in China.</title>
        <authorList>
            <person name="Li Y."/>
        </authorList>
    </citation>
    <scope>NUCLEOTIDE SEQUENCE [LARGE SCALE GENOMIC DNA]</scope>
    <source>
        <strain evidence="3 4">CCBAU 51770</strain>
    </source>
</reference>
<dbReference type="RefSeq" id="WP_128955715.1">
    <property type="nucleotide sequence ID" value="NZ_RKMK01000005.1"/>
</dbReference>
<keyword evidence="1" id="KW-0560">Oxidoreductase</keyword>
<dbReference type="PANTHER" id="PTHR43747:SF5">
    <property type="entry name" value="FAD-BINDING DOMAIN-CONTAINING PROTEIN"/>
    <property type="match status" value="1"/>
</dbReference>
<dbReference type="Gene3D" id="3.50.50.60">
    <property type="entry name" value="FAD/NAD(P)-binding domain"/>
    <property type="match status" value="2"/>
</dbReference>
<evidence type="ECO:0000259" key="2">
    <source>
        <dbReference type="Pfam" id="PF01266"/>
    </source>
</evidence>
<comment type="caution">
    <text evidence="3">The sequence shown here is derived from an EMBL/GenBank/DDBJ whole genome shotgun (WGS) entry which is preliminary data.</text>
</comment>